<evidence type="ECO:0000313" key="2">
    <source>
        <dbReference type="EMBL" id="EEC73362.1"/>
    </source>
</evidence>
<dbReference type="Gramene" id="BGIOSGA006288-TA">
    <property type="protein sequence ID" value="BGIOSGA006288-PA"/>
    <property type="gene ID" value="BGIOSGA006288"/>
</dbReference>
<sequence length="465" mass="53972">MARTKRLNVVKISAKYKSGDGNISEHNPLHESQALEDDEIELEQQDDDSLNMSGESAKEDKRGRTTLTHIWNLPEGNHIDWRLVKKNGGAETILQLVETKFLYPQSCKQWILKSTGRDWRRFKASLKTAYFQPKKKRSALYKLCPEDIDYDQWVELVKFWKSKKGKALCEKNKSSRAMMKTAHTAGTKSYARWAKDMRQDDPQKKQPHRAMVYLATHKKRAEDRNEHLAELESLMDEQPELAQDDQGRVAWKGDALHQVLGEEKPGQVHGMGLLPVPNHVYGQTSHRLRNINITTVEGTPHEVAIHIIDDVEKLKEHAQKQDQLIQQLLKEKTDRKNKQEKVNRLKGYHSNSQLQAVHSKRKRVQCDAADREDLLSQQRYPFKDIYEDDDLSFSTEKYHNDANQEEPHYQEAPPSPWSAHSFRQEEMAKEGQKMFVKSTDNAHDQVIQSRVRSKKTRPSPMEVVD</sequence>
<protein>
    <recommendedName>
        <fullName evidence="4">Transposase, Ptta/En/Spm, plant</fullName>
    </recommendedName>
</protein>
<dbReference type="EMBL" id="CM000127">
    <property type="protein sequence ID" value="EEC73362.1"/>
    <property type="molecule type" value="Genomic_DNA"/>
</dbReference>
<dbReference type="PANTHER" id="PTHR33144:SF53">
    <property type="entry name" value="TRANSPOSASE TNP1_EN_SPM-LIKE DOMAIN-CONTAINING PROTEIN"/>
    <property type="match status" value="1"/>
</dbReference>
<dbReference type="AlphaFoldDB" id="B8AJC3"/>
<reference evidence="2 3" key="1">
    <citation type="journal article" date="2005" name="PLoS Biol.">
        <title>The genomes of Oryza sativa: a history of duplications.</title>
        <authorList>
            <person name="Yu J."/>
            <person name="Wang J."/>
            <person name="Lin W."/>
            <person name="Li S."/>
            <person name="Li H."/>
            <person name="Zhou J."/>
            <person name="Ni P."/>
            <person name="Dong W."/>
            <person name="Hu S."/>
            <person name="Zeng C."/>
            <person name="Zhang J."/>
            <person name="Zhang Y."/>
            <person name="Li R."/>
            <person name="Xu Z."/>
            <person name="Li S."/>
            <person name="Li X."/>
            <person name="Zheng H."/>
            <person name="Cong L."/>
            <person name="Lin L."/>
            <person name="Yin J."/>
            <person name="Geng J."/>
            <person name="Li G."/>
            <person name="Shi J."/>
            <person name="Liu J."/>
            <person name="Lv H."/>
            <person name="Li J."/>
            <person name="Wang J."/>
            <person name="Deng Y."/>
            <person name="Ran L."/>
            <person name="Shi X."/>
            <person name="Wang X."/>
            <person name="Wu Q."/>
            <person name="Li C."/>
            <person name="Ren X."/>
            <person name="Wang J."/>
            <person name="Wang X."/>
            <person name="Li D."/>
            <person name="Liu D."/>
            <person name="Zhang X."/>
            <person name="Ji Z."/>
            <person name="Zhao W."/>
            <person name="Sun Y."/>
            <person name="Zhang Z."/>
            <person name="Bao J."/>
            <person name="Han Y."/>
            <person name="Dong L."/>
            <person name="Ji J."/>
            <person name="Chen P."/>
            <person name="Wu S."/>
            <person name="Liu J."/>
            <person name="Xiao Y."/>
            <person name="Bu D."/>
            <person name="Tan J."/>
            <person name="Yang L."/>
            <person name="Ye C."/>
            <person name="Zhang J."/>
            <person name="Xu J."/>
            <person name="Zhou Y."/>
            <person name="Yu Y."/>
            <person name="Zhang B."/>
            <person name="Zhuang S."/>
            <person name="Wei H."/>
            <person name="Liu B."/>
            <person name="Lei M."/>
            <person name="Yu H."/>
            <person name="Li Y."/>
            <person name="Xu H."/>
            <person name="Wei S."/>
            <person name="He X."/>
            <person name="Fang L."/>
            <person name="Zhang Z."/>
            <person name="Zhang Y."/>
            <person name="Huang X."/>
            <person name="Su Z."/>
            <person name="Tong W."/>
            <person name="Li J."/>
            <person name="Tong Z."/>
            <person name="Li S."/>
            <person name="Ye J."/>
            <person name="Wang L."/>
            <person name="Fang L."/>
            <person name="Lei T."/>
            <person name="Chen C."/>
            <person name="Chen H."/>
            <person name="Xu Z."/>
            <person name="Li H."/>
            <person name="Huang H."/>
            <person name="Zhang F."/>
            <person name="Xu H."/>
            <person name="Li N."/>
            <person name="Zhao C."/>
            <person name="Li S."/>
            <person name="Dong L."/>
            <person name="Huang Y."/>
            <person name="Li L."/>
            <person name="Xi Y."/>
            <person name="Qi Q."/>
            <person name="Li W."/>
            <person name="Zhang B."/>
            <person name="Hu W."/>
            <person name="Zhang Y."/>
            <person name="Tian X."/>
            <person name="Jiao Y."/>
            <person name="Liang X."/>
            <person name="Jin J."/>
            <person name="Gao L."/>
            <person name="Zheng W."/>
            <person name="Hao B."/>
            <person name="Liu S."/>
            <person name="Wang W."/>
            <person name="Yuan L."/>
            <person name="Cao M."/>
            <person name="McDermott J."/>
            <person name="Samudrala R."/>
            <person name="Wang J."/>
            <person name="Wong G.K."/>
            <person name="Yang H."/>
        </authorList>
    </citation>
    <scope>NUCLEOTIDE SEQUENCE [LARGE SCALE GENOMIC DNA]</scope>
    <source>
        <strain evidence="3">cv. 93-11</strain>
    </source>
</reference>
<evidence type="ECO:0000313" key="3">
    <source>
        <dbReference type="Proteomes" id="UP000007015"/>
    </source>
</evidence>
<dbReference type="Proteomes" id="UP000007015">
    <property type="component" value="Chromosome 2"/>
</dbReference>
<dbReference type="PANTHER" id="PTHR33144">
    <property type="entry name" value="OS10G0409366 PROTEIN-RELATED"/>
    <property type="match status" value="1"/>
</dbReference>
<dbReference type="InterPro" id="IPR004252">
    <property type="entry name" value="Probable_transposase_24"/>
</dbReference>
<dbReference type="Pfam" id="PF03004">
    <property type="entry name" value="Transposase_24"/>
    <property type="match status" value="1"/>
</dbReference>
<keyword evidence="3" id="KW-1185">Reference proteome</keyword>
<name>B8AJC3_ORYSI</name>
<evidence type="ECO:0000256" key="1">
    <source>
        <dbReference type="SAM" id="MobiDB-lite"/>
    </source>
</evidence>
<gene>
    <name evidence="2" type="ORF">OsI_07589</name>
</gene>
<organism evidence="2 3">
    <name type="scientific">Oryza sativa subsp. indica</name>
    <name type="common">Rice</name>
    <dbReference type="NCBI Taxonomy" id="39946"/>
    <lineage>
        <taxon>Eukaryota</taxon>
        <taxon>Viridiplantae</taxon>
        <taxon>Streptophyta</taxon>
        <taxon>Embryophyta</taxon>
        <taxon>Tracheophyta</taxon>
        <taxon>Spermatophyta</taxon>
        <taxon>Magnoliopsida</taxon>
        <taxon>Liliopsida</taxon>
        <taxon>Poales</taxon>
        <taxon>Poaceae</taxon>
        <taxon>BOP clade</taxon>
        <taxon>Oryzoideae</taxon>
        <taxon>Oryzeae</taxon>
        <taxon>Oryzinae</taxon>
        <taxon>Oryza</taxon>
        <taxon>Oryza sativa</taxon>
    </lineage>
</organism>
<feature type="region of interest" description="Disordered" evidence="1">
    <location>
        <begin position="424"/>
        <end position="465"/>
    </location>
</feature>
<dbReference type="HOGENOM" id="CLU_016322_0_0_1"/>
<proteinExistence type="predicted"/>
<dbReference type="STRING" id="39946.B8AJC3"/>
<accession>B8AJC3</accession>
<dbReference type="OMA" id="WVELVKF"/>
<evidence type="ECO:0008006" key="4">
    <source>
        <dbReference type="Google" id="ProtNLM"/>
    </source>
</evidence>